<feature type="region of interest" description="Disordered" evidence="1">
    <location>
        <begin position="1"/>
        <end position="94"/>
    </location>
</feature>
<comment type="caution">
    <text evidence="2">The sequence shown here is derived from an EMBL/GenBank/DDBJ whole genome shotgun (WGS) entry which is preliminary data.</text>
</comment>
<protein>
    <submittedName>
        <fullName evidence="2">Uncharacterized protein</fullName>
    </submittedName>
</protein>
<reference evidence="3" key="1">
    <citation type="submission" date="2018-09" db="EMBL/GenBank/DDBJ databases">
        <authorList>
            <person name="Livingstone P.G."/>
            <person name="Whitworth D.E."/>
        </authorList>
    </citation>
    <scope>NUCLEOTIDE SEQUENCE [LARGE SCALE GENOMIC DNA]</scope>
    <source>
        <strain evidence="3">AB050A</strain>
    </source>
</reference>
<feature type="compositionally biased region" description="Pro residues" evidence="1">
    <location>
        <begin position="67"/>
        <end position="80"/>
    </location>
</feature>
<evidence type="ECO:0000313" key="3">
    <source>
        <dbReference type="Proteomes" id="UP000267003"/>
    </source>
</evidence>
<dbReference type="AlphaFoldDB" id="A0A3A8QNA6"/>
<sequence length="94" mass="10336">MAPAPEPQRSEEPDIEAFAEPPPRVEPPPRKPEPKPVVAEPARPSRSDDEELLTPPPPPVAKKEPPPRPAEPLRPTVPPEPVKKDISEWDPNGD</sequence>
<proteinExistence type="predicted"/>
<organism evidence="2 3">
    <name type="scientific">Corallococcus aberystwythensis</name>
    <dbReference type="NCBI Taxonomy" id="2316722"/>
    <lineage>
        <taxon>Bacteria</taxon>
        <taxon>Pseudomonadati</taxon>
        <taxon>Myxococcota</taxon>
        <taxon>Myxococcia</taxon>
        <taxon>Myxococcales</taxon>
        <taxon>Cystobacterineae</taxon>
        <taxon>Myxococcaceae</taxon>
        <taxon>Corallococcus</taxon>
    </lineage>
</organism>
<evidence type="ECO:0000256" key="1">
    <source>
        <dbReference type="SAM" id="MobiDB-lite"/>
    </source>
</evidence>
<dbReference type="EMBL" id="RAWK01000102">
    <property type="protein sequence ID" value="RKH64664.1"/>
    <property type="molecule type" value="Genomic_DNA"/>
</dbReference>
<keyword evidence="3" id="KW-1185">Reference proteome</keyword>
<gene>
    <name evidence="2" type="ORF">D7W81_18230</name>
</gene>
<dbReference type="Proteomes" id="UP000267003">
    <property type="component" value="Unassembled WGS sequence"/>
</dbReference>
<accession>A0A3A8QNA6</accession>
<name>A0A3A8QNA6_9BACT</name>
<evidence type="ECO:0000313" key="2">
    <source>
        <dbReference type="EMBL" id="RKH64664.1"/>
    </source>
</evidence>